<keyword evidence="1" id="KW-0472">Membrane</keyword>
<name>A0AAV4PJ01_CAEEX</name>
<evidence type="ECO:0000313" key="2">
    <source>
        <dbReference type="EMBL" id="GIX96323.1"/>
    </source>
</evidence>
<protein>
    <submittedName>
        <fullName evidence="2">Uncharacterized protein</fullName>
    </submittedName>
</protein>
<comment type="caution">
    <text evidence="2">The sequence shown here is derived from an EMBL/GenBank/DDBJ whole genome shotgun (WGS) entry which is preliminary data.</text>
</comment>
<dbReference type="Proteomes" id="UP001054945">
    <property type="component" value="Unassembled WGS sequence"/>
</dbReference>
<gene>
    <name evidence="2" type="ORF">CEXT_8991</name>
</gene>
<organism evidence="2 3">
    <name type="scientific">Caerostris extrusa</name>
    <name type="common">Bark spider</name>
    <name type="synonym">Caerostris bankana</name>
    <dbReference type="NCBI Taxonomy" id="172846"/>
    <lineage>
        <taxon>Eukaryota</taxon>
        <taxon>Metazoa</taxon>
        <taxon>Ecdysozoa</taxon>
        <taxon>Arthropoda</taxon>
        <taxon>Chelicerata</taxon>
        <taxon>Arachnida</taxon>
        <taxon>Araneae</taxon>
        <taxon>Araneomorphae</taxon>
        <taxon>Entelegynae</taxon>
        <taxon>Araneoidea</taxon>
        <taxon>Araneidae</taxon>
        <taxon>Caerostris</taxon>
    </lineage>
</organism>
<accession>A0AAV4PJ01</accession>
<evidence type="ECO:0000313" key="3">
    <source>
        <dbReference type="Proteomes" id="UP001054945"/>
    </source>
</evidence>
<dbReference type="EMBL" id="BPLR01004632">
    <property type="protein sequence ID" value="GIX96323.1"/>
    <property type="molecule type" value="Genomic_DNA"/>
</dbReference>
<proteinExistence type="predicted"/>
<keyword evidence="1" id="KW-0812">Transmembrane</keyword>
<keyword evidence="3" id="KW-1185">Reference proteome</keyword>
<reference evidence="2 3" key="1">
    <citation type="submission" date="2021-06" db="EMBL/GenBank/DDBJ databases">
        <title>Caerostris extrusa draft genome.</title>
        <authorList>
            <person name="Kono N."/>
            <person name="Arakawa K."/>
        </authorList>
    </citation>
    <scope>NUCLEOTIDE SEQUENCE [LARGE SCALE GENOMIC DNA]</scope>
</reference>
<keyword evidence="1" id="KW-1133">Transmembrane helix</keyword>
<feature type="transmembrane region" description="Helical" evidence="1">
    <location>
        <begin position="16"/>
        <end position="34"/>
    </location>
</feature>
<dbReference type="AlphaFoldDB" id="A0AAV4PJ01"/>
<evidence type="ECO:0000256" key="1">
    <source>
        <dbReference type="SAM" id="Phobius"/>
    </source>
</evidence>
<sequence length="104" mass="12292">MKQMTYKKKPHHDLHLWPYSALIGFLTFICSIGPKANSSEQQLKKNEGMCTFDKRNQEMKKKEYVFPTRVFSSRKYCFFLRSNFDPQRVCSSQGSTNKSRNKVK</sequence>